<dbReference type="SMART" id="SM00504">
    <property type="entry name" value="Ubox"/>
    <property type="match status" value="1"/>
</dbReference>
<dbReference type="SUPFAM" id="SSF52402">
    <property type="entry name" value="Adenine nucleotide alpha hydrolases-like"/>
    <property type="match status" value="1"/>
</dbReference>
<dbReference type="InterPro" id="IPR013083">
    <property type="entry name" value="Znf_RING/FYVE/PHD"/>
</dbReference>
<name>A0A2S3I6L4_9POAL</name>
<evidence type="ECO:0000256" key="3">
    <source>
        <dbReference type="ARBA" id="ARBA00012483"/>
    </source>
</evidence>
<dbReference type="Gene3D" id="3.30.200.20">
    <property type="entry name" value="Phosphorylase Kinase, domain 1"/>
    <property type="match status" value="1"/>
</dbReference>
<accession>A0A2S3I6L4</accession>
<dbReference type="InterPro" id="IPR051348">
    <property type="entry name" value="U-box_ubiquitin_ligases"/>
</dbReference>
<dbReference type="Gene3D" id="1.10.510.10">
    <property type="entry name" value="Transferase(Phosphotransferase) domain 1"/>
    <property type="match status" value="1"/>
</dbReference>
<protein>
    <recommendedName>
        <fullName evidence="3">RING-type E3 ubiquitin transferase</fullName>
        <ecNumber evidence="3">2.3.2.27</ecNumber>
    </recommendedName>
</protein>
<dbReference type="AlphaFoldDB" id="A0A2S3I6L4"/>
<dbReference type="GO" id="GO:0005524">
    <property type="term" value="F:ATP binding"/>
    <property type="evidence" value="ECO:0007669"/>
    <property type="project" value="InterPro"/>
</dbReference>
<dbReference type="InterPro" id="IPR014729">
    <property type="entry name" value="Rossmann-like_a/b/a_fold"/>
</dbReference>
<dbReference type="InterPro" id="IPR003613">
    <property type="entry name" value="Ubox_domain"/>
</dbReference>
<comment type="pathway">
    <text evidence="2">Protein modification; protein ubiquitination.</text>
</comment>
<dbReference type="GO" id="GO:0016567">
    <property type="term" value="P:protein ubiquitination"/>
    <property type="evidence" value="ECO:0007669"/>
    <property type="project" value="UniProtKB-UniPathway"/>
</dbReference>
<dbReference type="InterPro" id="IPR000719">
    <property type="entry name" value="Prot_kinase_dom"/>
</dbReference>
<keyword evidence="6" id="KW-0175">Coiled coil</keyword>
<dbReference type="Pfam" id="PF04564">
    <property type="entry name" value="U-box"/>
    <property type="match status" value="1"/>
</dbReference>
<dbReference type="Gramene" id="PAN38160">
    <property type="protein sequence ID" value="PAN38160"/>
    <property type="gene ID" value="PAHAL_7G151300"/>
</dbReference>
<dbReference type="CDD" id="cd16655">
    <property type="entry name" value="RING-Ubox_WDSUB1-like"/>
    <property type="match status" value="1"/>
</dbReference>
<dbReference type="GO" id="GO:0004672">
    <property type="term" value="F:protein kinase activity"/>
    <property type="evidence" value="ECO:0007669"/>
    <property type="project" value="InterPro"/>
</dbReference>
<dbReference type="SUPFAM" id="SSF57850">
    <property type="entry name" value="RING/U-box"/>
    <property type="match status" value="1"/>
</dbReference>
<organism evidence="9">
    <name type="scientific">Panicum hallii</name>
    <dbReference type="NCBI Taxonomy" id="206008"/>
    <lineage>
        <taxon>Eukaryota</taxon>
        <taxon>Viridiplantae</taxon>
        <taxon>Streptophyta</taxon>
        <taxon>Embryophyta</taxon>
        <taxon>Tracheophyta</taxon>
        <taxon>Spermatophyta</taxon>
        <taxon>Magnoliopsida</taxon>
        <taxon>Liliopsida</taxon>
        <taxon>Poales</taxon>
        <taxon>Poaceae</taxon>
        <taxon>PACMAD clade</taxon>
        <taxon>Panicoideae</taxon>
        <taxon>Panicodae</taxon>
        <taxon>Paniceae</taxon>
        <taxon>Panicinae</taxon>
        <taxon>Panicum</taxon>
        <taxon>Panicum sect. Panicum</taxon>
    </lineage>
</organism>
<reference evidence="9" key="1">
    <citation type="submission" date="2018-04" db="EMBL/GenBank/DDBJ databases">
        <title>WGS assembly of Panicum hallii.</title>
        <authorList>
            <person name="Lovell J."/>
            <person name="Jenkins J."/>
            <person name="Lowry D."/>
            <person name="Mamidi S."/>
            <person name="Sreedasyam A."/>
            <person name="Weng X."/>
            <person name="Barry K."/>
            <person name="Bonette J."/>
            <person name="Campitelli B."/>
            <person name="Daum C."/>
            <person name="Gordon S."/>
            <person name="Gould B."/>
            <person name="Lipzen A."/>
            <person name="Macqueen A."/>
            <person name="Palacio-Mejia J."/>
            <person name="Plott C."/>
            <person name="Shakirov E."/>
            <person name="Shu S."/>
            <person name="Yoshinaga Y."/>
            <person name="Zane M."/>
            <person name="Rokhsar D."/>
            <person name="Grimwood J."/>
            <person name="Schmutz J."/>
            <person name="Juenger T."/>
        </authorList>
    </citation>
    <scope>NUCLEOTIDE SEQUENCE [LARGE SCALE GENOMIC DNA]</scope>
    <source>
        <strain evidence="9">FIL2</strain>
    </source>
</reference>
<evidence type="ECO:0000256" key="4">
    <source>
        <dbReference type="ARBA" id="ARBA00022679"/>
    </source>
</evidence>
<dbReference type="Proteomes" id="UP000243499">
    <property type="component" value="Chromosome 7"/>
</dbReference>
<dbReference type="EMBL" id="CM008052">
    <property type="protein sequence ID" value="PAN38160.1"/>
    <property type="molecule type" value="Genomic_DNA"/>
</dbReference>
<dbReference type="Gene3D" id="3.40.50.620">
    <property type="entry name" value="HUPs"/>
    <property type="match status" value="1"/>
</dbReference>
<dbReference type="PROSITE" id="PS51698">
    <property type="entry name" value="U_BOX"/>
    <property type="match status" value="1"/>
</dbReference>
<dbReference type="PANTHER" id="PTHR45647">
    <property type="entry name" value="OS02G0152300 PROTEIN"/>
    <property type="match status" value="1"/>
</dbReference>
<feature type="domain" description="U-box" evidence="8">
    <location>
        <begin position="749"/>
        <end position="823"/>
    </location>
</feature>
<feature type="coiled-coil region" evidence="6">
    <location>
        <begin position="362"/>
        <end position="420"/>
    </location>
</feature>
<proteinExistence type="predicted"/>
<sequence length="826" mass="93145">MEILGPSPLPSPCPRLRCGGRRRGQHRGEAWVHVAVGRSPEKTLGLLRWALRRFGKCRIVLLHVHQPSPLIPTLLGKIPAAQATEELVLSHRKSEKEETDRVLLAYLAFCRRAQVQAKLLLTENDHIHDGILDLVNQYRIANLVMGSTPDSCFKLKYGKESLMASNAPAFCQIWFVWRGRHIWTREASAATDNTAPVHYQDDVMTAERIRFSSYSNNAGTILDEGHATGKALMTANLSPGIVSDYDGYEALGEHEANHFYSMNIANWQDAESAALNSTFCSDSSVHKNTLPSHSKEVLDTNLKQVMMVADGSRKEAFVELLKRKETESKVASAFARAKDSDSAKKHEIEMRGELEVLLVATRKQHEDLLKNKERAVAALESSMKRLAILDARAAKIKLQMDEFSVELEVIQSSIESLRQKKLKLPKLEDRHTDQARGLTYSHATLSKCMSNAFGDDLYSFEEFTLLDMQSATCKFSESFKIRSHSHGCVYKGEIMNRTVMIYKLHSHSIESVEQFQQEVYILSKARHPHLLTLVGACPEALCLIYEYLPSESLHGRLFSRCNSHWLPWKIRARIVTEISGALLFLHSCKPQMIIHGNLKLENILLDTECHCKIADFGISQLFTDDMKDCPSFACGSELKGSFPHADTEYKRSKILASKSDIYYFGMVILQLLTGKQELVGLAGEVRHAMSCGKLSSILDPTAGQWPLEVAGKLAELGLRYSETSSQDRLELTLETVRDLEQLYFTREGRAPSSFLCPILQEIMHDPQVCADGLTYEGRAIREWMDSGREMSPVTSLKLEHRNLTPNHALRFAIQDWLRHSHSPMKL</sequence>
<dbReference type="Gene3D" id="3.30.40.10">
    <property type="entry name" value="Zinc/RING finger domain, C3HC4 (zinc finger)"/>
    <property type="match status" value="1"/>
</dbReference>
<evidence type="ECO:0000313" key="9">
    <source>
        <dbReference type="EMBL" id="PAN38160.1"/>
    </source>
</evidence>
<dbReference type="GO" id="GO:0061630">
    <property type="term" value="F:ubiquitin protein ligase activity"/>
    <property type="evidence" value="ECO:0007669"/>
    <property type="project" value="UniProtKB-EC"/>
</dbReference>
<evidence type="ECO:0000256" key="5">
    <source>
        <dbReference type="ARBA" id="ARBA00022786"/>
    </source>
</evidence>
<keyword evidence="5" id="KW-0833">Ubl conjugation pathway</keyword>
<comment type="catalytic activity">
    <reaction evidence="1">
        <text>S-ubiquitinyl-[E2 ubiquitin-conjugating enzyme]-L-cysteine + [acceptor protein]-L-lysine = [E2 ubiquitin-conjugating enzyme]-L-cysteine + N(6)-ubiquitinyl-[acceptor protein]-L-lysine.</text>
        <dbReference type="EC" id="2.3.2.27"/>
    </reaction>
</comment>
<keyword evidence="4" id="KW-0808">Transferase</keyword>
<feature type="domain" description="Protein kinase" evidence="7">
    <location>
        <begin position="475"/>
        <end position="744"/>
    </location>
</feature>
<evidence type="ECO:0000256" key="1">
    <source>
        <dbReference type="ARBA" id="ARBA00000900"/>
    </source>
</evidence>
<gene>
    <name evidence="9" type="ORF">PAHAL_7G151300</name>
</gene>
<dbReference type="EC" id="2.3.2.27" evidence="3"/>
<dbReference type="Pfam" id="PF07714">
    <property type="entry name" value="PK_Tyr_Ser-Thr"/>
    <property type="match status" value="1"/>
</dbReference>
<evidence type="ECO:0000256" key="6">
    <source>
        <dbReference type="SAM" id="Coils"/>
    </source>
</evidence>
<dbReference type="UniPathway" id="UPA00143"/>
<evidence type="ECO:0000256" key="2">
    <source>
        <dbReference type="ARBA" id="ARBA00004906"/>
    </source>
</evidence>
<dbReference type="PROSITE" id="PS50011">
    <property type="entry name" value="PROTEIN_KINASE_DOM"/>
    <property type="match status" value="1"/>
</dbReference>
<dbReference type="CDD" id="cd01989">
    <property type="entry name" value="USP_STK_Ubox_N"/>
    <property type="match status" value="1"/>
</dbReference>
<dbReference type="InterPro" id="IPR011009">
    <property type="entry name" value="Kinase-like_dom_sf"/>
</dbReference>
<dbReference type="SUPFAM" id="SSF56112">
    <property type="entry name" value="Protein kinase-like (PK-like)"/>
    <property type="match status" value="1"/>
</dbReference>
<evidence type="ECO:0000259" key="7">
    <source>
        <dbReference type="PROSITE" id="PS50011"/>
    </source>
</evidence>
<evidence type="ECO:0000259" key="8">
    <source>
        <dbReference type="PROSITE" id="PS51698"/>
    </source>
</evidence>
<dbReference type="InterPro" id="IPR001245">
    <property type="entry name" value="Ser-Thr/Tyr_kinase_cat_dom"/>
</dbReference>
<dbReference type="PANTHER" id="PTHR45647:SF43">
    <property type="entry name" value="OS10G0100500 PROTEIN"/>
    <property type="match status" value="1"/>
</dbReference>